<dbReference type="Gene3D" id="3.40.30.10">
    <property type="entry name" value="Glutaredoxin"/>
    <property type="match status" value="1"/>
</dbReference>
<dbReference type="SUPFAM" id="SSF52833">
    <property type="entry name" value="Thioredoxin-like"/>
    <property type="match status" value="1"/>
</dbReference>
<comment type="caution">
    <text evidence="4">The sequence shown here is derived from an EMBL/GenBank/DDBJ whole genome shotgun (WGS) entry which is preliminary data.</text>
</comment>
<keyword evidence="5" id="KW-1185">Reference proteome</keyword>
<dbReference type="InterPro" id="IPR013766">
    <property type="entry name" value="Thioredoxin_domain"/>
</dbReference>
<keyword evidence="2" id="KW-0732">Signal</keyword>
<dbReference type="InterPro" id="IPR017937">
    <property type="entry name" value="Thioredoxin_CS"/>
</dbReference>
<dbReference type="PROSITE" id="PS00194">
    <property type="entry name" value="THIOREDOXIN_1"/>
    <property type="match status" value="1"/>
</dbReference>
<dbReference type="InterPro" id="IPR036249">
    <property type="entry name" value="Thioredoxin-like_sf"/>
</dbReference>
<evidence type="ECO:0000313" key="4">
    <source>
        <dbReference type="EMBL" id="MDC0668034.1"/>
    </source>
</evidence>
<sequence>MHDRYPLRRRALPALVATLLIASAACDSQLASATRTTAVPTAADGAVAQVRRGYLGRDFWACARDGAALRLVHPDSAPLQAWTILCVARAEADAVPLAEAMLRERPGEPWALFARAGALVDHPSRGAEEGIPAARAALAALPGHPDAVWLLGRALVVHAPREEAEAFFAAQPQPAPADLVALELAFVAQQFTTTESRIVELADRVRAFDPDNVDAEFMTATWQLLHRRPGEAEASLRRALALSPHAPPLHAKLWEAIQAWPDRDAADRRAAIDADVALLLQHRGDSPAALRAAAYVYEDMSPETYKKLDAELLTRFPDSAEADWARYGQILALDMARDERKGQADPAADAEELRLVEAFLARPVVTRLLGDVTRMRYWLLRDVEGVAPEALRDALQAWAQHDRINFQPLAIAAAELSERTPYDAEAEAVARLALERSEARLAEARRTDPAEAARDPGFALTPLYGALATTLQAQGRDTEAREVLERGRSLENRAPKYLVQLAALAEADGRLDEAEQLLVEGLPRWGGDTICDDALRQLYRRQHGSERDYAAHRKRLEAEHRERRRTALLAKSTVEPDALRPFVLPKYGGGERASDSLRGKLAVIHFWSRGCGWCVAEMPAVQQFADAVAGSPDVVFTTIYTGDETADLAPWLAERQLRLEVLLGARYFLDSDWRSIPLTLFVTPDGRLAFVHKGASARLVEEFGWYVEATRERATRDAVDSLRAAG</sequence>
<feature type="chain" id="PRO_5046785691" evidence="2">
    <location>
        <begin position="25"/>
        <end position="726"/>
    </location>
</feature>
<dbReference type="EMBL" id="JAQNDN010000003">
    <property type="protein sequence ID" value="MDC0668034.1"/>
    <property type="molecule type" value="Genomic_DNA"/>
</dbReference>
<evidence type="ECO:0000259" key="3">
    <source>
        <dbReference type="PROSITE" id="PS51352"/>
    </source>
</evidence>
<dbReference type="SUPFAM" id="SSF48452">
    <property type="entry name" value="TPR-like"/>
    <property type="match status" value="2"/>
</dbReference>
<proteinExistence type="predicted"/>
<dbReference type="PROSITE" id="PS51352">
    <property type="entry name" value="THIOREDOXIN_2"/>
    <property type="match status" value="1"/>
</dbReference>
<organism evidence="4 5">
    <name type="scientific">Nannocystis radixulma</name>
    <dbReference type="NCBI Taxonomy" id="2995305"/>
    <lineage>
        <taxon>Bacteria</taxon>
        <taxon>Pseudomonadati</taxon>
        <taxon>Myxococcota</taxon>
        <taxon>Polyangia</taxon>
        <taxon>Nannocystales</taxon>
        <taxon>Nannocystaceae</taxon>
        <taxon>Nannocystis</taxon>
    </lineage>
</organism>
<dbReference type="RefSeq" id="WP_271996736.1">
    <property type="nucleotide sequence ID" value="NZ_JAQNDN010000003.1"/>
</dbReference>
<dbReference type="CDD" id="cd02966">
    <property type="entry name" value="TlpA_like_family"/>
    <property type="match status" value="1"/>
</dbReference>
<protein>
    <submittedName>
        <fullName evidence="4">TlpA disulfide reductase family protein</fullName>
    </submittedName>
</protein>
<dbReference type="PROSITE" id="PS51257">
    <property type="entry name" value="PROKAR_LIPOPROTEIN"/>
    <property type="match status" value="1"/>
</dbReference>
<gene>
    <name evidence="4" type="ORF">POL58_09815</name>
</gene>
<name>A0ABT5B1P6_9BACT</name>
<feature type="signal peptide" evidence="2">
    <location>
        <begin position="1"/>
        <end position="24"/>
    </location>
</feature>
<keyword evidence="1" id="KW-0676">Redox-active center</keyword>
<accession>A0ABT5B1P6</accession>
<evidence type="ECO:0000256" key="2">
    <source>
        <dbReference type="SAM" id="SignalP"/>
    </source>
</evidence>
<dbReference type="InterPro" id="IPR011990">
    <property type="entry name" value="TPR-like_helical_dom_sf"/>
</dbReference>
<reference evidence="4 5" key="1">
    <citation type="submission" date="2022-11" db="EMBL/GenBank/DDBJ databases">
        <title>Minimal conservation of predation-associated metabolite biosynthetic gene clusters underscores biosynthetic potential of Myxococcota including descriptions for ten novel species: Archangium lansinium sp. nov., Myxococcus landrumus sp. nov., Nannocystis bai.</title>
        <authorList>
            <person name="Ahearne A."/>
            <person name="Stevens C."/>
            <person name="Dowd S."/>
        </authorList>
    </citation>
    <scope>NUCLEOTIDE SEQUENCE [LARGE SCALE GENOMIC DNA]</scope>
    <source>
        <strain evidence="4 5">NCELM</strain>
    </source>
</reference>
<evidence type="ECO:0000313" key="5">
    <source>
        <dbReference type="Proteomes" id="UP001217838"/>
    </source>
</evidence>
<evidence type="ECO:0000256" key="1">
    <source>
        <dbReference type="ARBA" id="ARBA00023284"/>
    </source>
</evidence>
<dbReference type="Gene3D" id="1.25.40.10">
    <property type="entry name" value="Tetratricopeptide repeat domain"/>
    <property type="match status" value="1"/>
</dbReference>
<feature type="domain" description="Thioredoxin" evidence="3">
    <location>
        <begin position="573"/>
        <end position="712"/>
    </location>
</feature>
<dbReference type="Proteomes" id="UP001217838">
    <property type="component" value="Unassembled WGS sequence"/>
</dbReference>